<feature type="domain" description="CARD" evidence="1">
    <location>
        <begin position="113"/>
        <end position="203"/>
    </location>
</feature>
<evidence type="ECO:0000313" key="2">
    <source>
        <dbReference type="EMBL" id="CAH1781956.1"/>
    </source>
</evidence>
<dbReference type="InterPro" id="IPR037939">
    <property type="entry name" value="CRADD"/>
</dbReference>
<dbReference type="OrthoDB" id="6288552at2759"/>
<comment type="caution">
    <text evidence="2">The sequence shown here is derived from an EMBL/GenBank/DDBJ whole genome shotgun (WGS) entry which is preliminary data.</text>
</comment>
<dbReference type="SUPFAM" id="SSF47986">
    <property type="entry name" value="DEATH domain"/>
    <property type="match status" value="1"/>
</dbReference>
<organism evidence="2 3">
    <name type="scientific">Owenia fusiformis</name>
    <name type="common">Polychaete worm</name>
    <dbReference type="NCBI Taxonomy" id="6347"/>
    <lineage>
        <taxon>Eukaryota</taxon>
        <taxon>Metazoa</taxon>
        <taxon>Spiralia</taxon>
        <taxon>Lophotrochozoa</taxon>
        <taxon>Annelida</taxon>
        <taxon>Polychaeta</taxon>
        <taxon>Sedentaria</taxon>
        <taxon>Canalipalpata</taxon>
        <taxon>Sabellida</taxon>
        <taxon>Oweniida</taxon>
        <taxon>Oweniidae</taxon>
        <taxon>Owenia</taxon>
    </lineage>
</organism>
<evidence type="ECO:0000259" key="1">
    <source>
        <dbReference type="PROSITE" id="PS50209"/>
    </source>
</evidence>
<gene>
    <name evidence="2" type="ORF">OFUS_LOCUS8455</name>
</gene>
<reference evidence="2" key="1">
    <citation type="submission" date="2022-03" db="EMBL/GenBank/DDBJ databases">
        <authorList>
            <person name="Martin C."/>
        </authorList>
    </citation>
    <scope>NUCLEOTIDE SEQUENCE</scope>
</reference>
<dbReference type="InterPro" id="IPR011029">
    <property type="entry name" value="DEATH-like_dom_sf"/>
</dbReference>
<dbReference type="CDD" id="cd01671">
    <property type="entry name" value="CARD"/>
    <property type="match status" value="1"/>
</dbReference>
<dbReference type="Gene3D" id="1.10.533.10">
    <property type="entry name" value="Death Domain, Fas"/>
    <property type="match status" value="1"/>
</dbReference>
<proteinExistence type="predicted"/>
<dbReference type="PROSITE" id="PS50209">
    <property type="entry name" value="CARD"/>
    <property type="match status" value="1"/>
</dbReference>
<name>A0A8S4NK35_OWEFU</name>
<sequence>MTFMGDSTDSSMKRKIQINDEHMSNQPNKVCEQNGSELRGRLETNDVNNKTLESHKTNKTILEGSSANKLTQKVNFTTNKTTLEGRTNNKGTVVCHTSNKTTLEGHTTSEIPMETHIRDVLQENRTLLVSNIIPTDDLLELLESNKALSATMLQDIKALPSREEKNTKMIEMIPLRGKKGFEKFCDVLQLTGHHFLADYLREEGERHGKEPEYFDDLFISHPSLEKLLKAQEQDRLKHYLKNKVKQITLAY</sequence>
<dbReference type="GO" id="GO:0070513">
    <property type="term" value="F:death domain binding"/>
    <property type="evidence" value="ECO:0007669"/>
    <property type="project" value="InterPro"/>
</dbReference>
<dbReference type="AlphaFoldDB" id="A0A8S4NK35"/>
<dbReference type="EMBL" id="CAIIXF020000004">
    <property type="protein sequence ID" value="CAH1781956.1"/>
    <property type="molecule type" value="Genomic_DNA"/>
</dbReference>
<dbReference type="GO" id="GO:0042981">
    <property type="term" value="P:regulation of apoptotic process"/>
    <property type="evidence" value="ECO:0007669"/>
    <property type="project" value="InterPro"/>
</dbReference>
<dbReference type="PANTHER" id="PTHR15034:SF5">
    <property type="entry name" value="DEATH DOMAIN-CONTAINING PROTEIN CRADD"/>
    <property type="match status" value="1"/>
</dbReference>
<protein>
    <recommendedName>
        <fullName evidence="1">CARD domain-containing protein</fullName>
    </recommendedName>
</protein>
<evidence type="ECO:0000313" key="3">
    <source>
        <dbReference type="Proteomes" id="UP000749559"/>
    </source>
</evidence>
<dbReference type="SMART" id="SM00114">
    <property type="entry name" value="CARD"/>
    <property type="match status" value="1"/>
</dbReference>
<accession>A0A8S4NK35</accession>
<dbReference type="GO" id="GO:0002020">
    <property type="term" value="F:protease binding"/>
    <property type="evidence" value="ECO:0007669"/>
    <property type="project" value="InterPro"/>
</dbReference>
<dbReference type="PANTHER" id="PTHR15034">
    <property type="entry name" value="DEATH DOMAIN-CONTAINING PROTEIN CRADD"/>
    <property type="match status" value="1"/>
</dbReference>
<keyword evidence="3" id="KW-1185">Reference proteome</keyword>
<dbReference type="Pfam" id="PF00619">
    <property type="entry name" value="CARD"/>
    <property type="match status" value="1"/>
</dbReference>
<feature type="non-terminal residue" evidence="2">
    <location>
        <position position="1"/>
    </location>
</feature>
<dbReference type="InterPro" id="IPR001315">
    <property type="entry name" value="CARD"/>
</dbReference>
<dbReference type="Proteomes" id="UP000749559">
    <property type="component" value="Unassembled WGS sequence"/>
</dbReference>